<accession>A0A0F4PYF7</accession>
<evidence type="ECO:0000313" key="2">
    <source>
        <dbReference type="EMBL" id="KJZ00501.1"/>
    </source>
</evidence>
<protein>
    <recommendedName>
        <fullName evidence="1">SGNH hydrolase-type esterase domain-containing protein</fullName>
    </recommendedName>
</protein>
<dbReference type="InterPro" id="IPR051532">
    <property type="entry name" value="Ester_Hydrolysis_Enzymes"/>
</dbReference>
<comment type="caution">
    <text evidence="2">The sequence shown here is derived from an EMBL/GenBank/DDBJ whole genome shotgun (WGS) entry which is preliminary data.</text>
</comment>
<evidence type="ECO:0000313" key="3">
    <source>
        <dbReference type="Proteomes" id="UP000033664"/>
    </source>
</evidence>
<dbReference type="SUPFAM" id="SSF52266">
    <property type="entry name" value="SGNH hydrolase"/>
    <property type="match status" value="1"/>
</dbReference>
<dbReference type="PANTHER" id="PTHR30383">
    <property type="entry name" value="THIOESTERASE 1/PROTEASE 1/LYSOPHOSPHOLIPASE L1"/>
    <property type="match status" value="1"/>
</dbReference>
<dbReference type="Proteomes" id="UP000033664">
    <property type="component" value="Unassembled WGS sequence"/>
</dbReference>
<dbReference type="EMBL" id="JXXZ01000006">
    <property type="protein sequence ID" value="KJZ00501.1"/>
    <property type="molecule type" value="Genomic_DNA"/>
</dbReference>
<dbReference type="RefSeq" id="WP_045979953.1">
    <property type="nucleotide sequence ID" value="NZ_JXXY01000015.1"/>
</dbReference>
<dbReference type="InterPro" id="IPR036514">
    <property type="entry name" value="SGNH_hydro_sf"/>
</dbReference>
<dbReference type="PATRIC" id="fig|151081.8.peg.2759"/>
<dbReference type="GO" id="GO:0016788">
    <property type="term" value="F:hydrolase activity, acting on ester bonds"/>
    <property type="evidence" value="ECO:0007669"/>
    <property type="project" value="UniProtKB-ARBA"/>
</dbReference>
<feature type="domain" description="SGNH hydrolase-type esterase" evidence="1">
    <location>
        <begin position="32"/>
        <end position="182"/>
    </location>
</feature>
<dbReference type="Pfam" id="PF13472">
    <property type="entry name" value="Lipase_GDSL_2"/>
    <property type="match status" value="1"/>
</dbReference>
<evidence type="ECO:0000259" key="1">
    <source>
        <dbReference type="Pfam" id="PF13472"/>
    </source>
</evidence>
<dbReference type="PROSITE" id="PS51257">
    <property type="entry name" value="PROKAR_LIPOPROTEIN"/>
    <property type="match status" value="1"/>
</dbReference>
<reference evidence="2 3" key="1">
    <citation type="journal article" date="2015" name="BMC Genomics">
        <title>Genome mining reveals unlocked bioactive potential of marine Gram-negative bacteria.</title>
        <authorList>
            <person name="Machado H."/>
            <person name="Sonnenschein E.C."/>
            <person name="Melchiorsen J."/>
            <person name="Gram L."/>
        </authorList>
    </citation>
    <scope>NUCLEOTIDE SEQUENCE [LARGE SCALE GENOMIC DNA]</scope>
    <source>
        <strain evidence="2 3">S3137</strain>
    </source>
</reference>
<keyword evidence="3" id="KW-1185">Reference proteome</keyword>
<name>A0A0F4PYF7_9GAMM</name>
<dbReference type="Gene3D" id="3.40.50.1110">
    <property type="entry name" value="SGNH hydrolase"/>
    <property type="match status" value="1"/>
</dbReference>
<sequence length="195" mass="20971">MMRFIGLVLLVFITGCSQSDKVTLHAGDSILAFGDSLTVSVGAKSSTYPQQLAQLTGLEVIASGVSGEQTAQGLERFKRALDTHQVQAVVLLEGGNDFLRNQDSGQTKANLGAMITHAQSKGIAVILVAVPTKSLFLSDAPLYQQLSEQYQVVLVADILSELLGDNRFKSDAIHLNDQGYRRLALAIADVIEVER</sequence>
<gene>
    <name evidence="2" type="ORF">TW72_07410</name>
</gene>
<proteinExistence type="predicted"/>
<organism evidence="2 3">
    <name type="scientific">Pseudoalteromonas ruthenica</name>
    <dbReference type="NCBI Taxonomy" id="151081"/>
    <lineage>
        <taxon>Bacteria</taxon>
        <taxon>Pseudomonadati</taxon>
        <taxon>Pseudomonadota</taxon>
        <taxon>Gammaproteobacteria</taxon>
        <taxon>Alteromonadales</taxon>
        <taxon>Pseudoalteromonadaceae</taxon>
        <taxon>Pseudoalteromonas</taxon>
    </lineage>
</organism>
<dbReference type="eggNOG" id="COG2755">
    <property type="taxonomic scope" value="Bacteria"/>
</dbReference>
<dbReference type="AlphaFoldDB" id="A0A0F4PYF7"/>
<dbReference type="InterPro" id="IPR013830">
    <property type="entry name" value="SGNH_hydro"/>
</dbReference>
<dbReference type="GeneID" id="58228312"/>
<dbReference type="OrthoDB" id="9786188at2"/>